<dbReference type="Pfam" id="PF04325">
    <property type="entry name" value="DUF465"/>
    <property type="match status" value="1"/>
</dbReference>
<dbReference type="Gene3D" id="6.10.280.50">
    <property type="match status" value="1"/>
</dbReference>
<evidence type="ECO:0000256" key="1">
    <source>
        <dbReference type="SAM" id="Coils"/>
    </source>
</evidence>
<organism evidence="2 3">
    <name type="scientific">Peteryoungia ipomoeae</name>
    <dbReference type="NCBI Taxonomy" id="1210932"/>
    <lineage>
        <taxon>Bacteria</taxon>
        <taxon>Pseudomonadati</taxon>
        <taxon>Pseudomonadota</taxon>
        <taxon>Alphaproteobacteria</taxon>
        <taxon>Hyphomicrobiales</taxon>
        <taxon>Rhizobiaceae</taxon>
        <taxon>Peteryoungia</taxon>
    </lineage>
</organism>
<dbReference type="Proteomes" id="UP000308828">
    <property type="component" value="Unassembled WGS sequence"/>
</dbReference>
<dbReference type="InterPro" id="IPR038444">
    <property type="entry name" value="DUF465_sf"/>
</dbReference>
<comment type="caution">
    <text evidence="2">The sequence shown here is derived from an EMBL/GenBank/DDBJ whole genome shotgun (WGS) entry which is preliminary data.</text>
</comment>
<dbReference type="InterPro" id="IPR007420">
    <property type="entry name" value="DUF465"/>
</dbReference>
<feature type="coiled-coil region" evidence="1">
    <location>
        <begin position="7"/>
        <end position="58"/>
    </location>
</feature>
<dbReference type="RefSeq" id="WP_136599551.1">
    <property type="nucleotide sequence ID" value="NZ_STGV01000005.1"/>
</dbReference>
<dbReference type="EMBL" id="STGV01000005">
    <property type="protein sequence ID" value="THV21502.1"/>
    <property type="molecule type" value="Genomic_DNA"/>
</dbReference>
<evidence type="ECO:0000313" key="3">
    <source>
        <dbReference type="Proteomes" id="UP000308828"/>
    </source>
</evidence>
<accession>A0A4S8NYS4</accession>
<protein>
    <submittedName>
        <fullName evidence="2">DUF465 domain-containing protein</fullName>
    </submittedName>
</protein>
<gene>
    <name evidence="2" type="ORF">FAA97_15945</name>
</gene>
<evidence type="ECO:0000313" key="2">
    <source>
        <dbReference type="EMBL" id="THV21502.1"/>
    </source>
</evidence>
<sequence length="58" mass="6729">MTIQAHLDSLQKKHGALEEKLHDALASPSVDDRQIAELKRLKLRLKDEMERLRASTRH</sequence>
<name>A0A4S8NYS4_9HYPH</name>
<dbReference type="AlphaFoldDB" id="A0A4S8NYS4"/>
<proteinExistence type="predicted"/>
<keyword evidence="1" id="KW-0175">Coiled coil</keyword>
<keyword evidence="3" id="KW-1185">Reference proteome</keyword>
<dbReference type="OrthoDB" id="7362854at2"/>
<reference evidence="2 3" key="1">
    <citation type="submission" date="2019-04" db="EMBL/GenBank/DDBJ databases">
        <title>Genome sequence of strain shin9-1.</title>
        <authorList>
            <person name="Gao J."/>
            <person name="Sun J."/>
        </authorList>
    </citation>
    <scope>NUCLEOTIDE SEQUENCE [LARGE SCALE GENOMIC DNA]</scope>
    <source>
        <strain evidence="3">shin9-1</strain>
    </source>
</reference>